<dbReference type="PANTHER" id="PTHR11439:SF463">
    <property type="entry name" value="REVERSE TRANSCRIPTASE TY1_COPIA-TYPE DOMAIN-CONTAINING PROTEIN"/>
    <property type="match status" value="1"/>
</dbReference>
<reference evidence="1" key="1">
    <citation type="submission" date="2021-08" db="EMBL/GenBank/DDBJ databases">
        <title>WGS assembly of Ceratopteris richardii.</title>
        <authorList>
            <person name="Marchant D.B."/>
            <person name="Chen G."/>
            <person name="Jenkins J."/>
            <person name="Shu S."/>
            <person name="Leebens-Mack J."/>
            <person name="Grimwood J."/>
            <person name="Schmutz J."/>
            <person name="Soltis P."/>
            <person name="Soltis D."/>
            <person name="Chen Z.-H."/>
        </authorList>
    </citation>
    <scope>NUCLEOTIDE SEQUENCE</scope>
    <source>
        <strain evidence="1">Whitten #5841</strain>
        <tissue evidence="1">Leaf</tissue>
    </source>
</reference>
<dbReference type="CDD" id="cd09272">
    <property type="entry name" value="RNase_HI_RT_Ty1"/>
    <property type="match status" value="1"/>
</dbReference>
<dbReference type="OMA" id="ELMWILI"/>
<dbReference type="AlphaFoldDB" id="A0A8T2R2T2"/>
<gene>
    <name evidence="1" type="ORF">KP509_30G029800</name>
</gene>
<keyword evidence="2" id="KW-1185">Reference proteome</keyword>
<dbReference type="Proteomes" id="UP000825935">
    <property type="component" value="Chromosome 30"/>
</dbReference>
<dbReference type="EMBL" id="CM035435">
    <property type="protein sequence ID" value="KAH7290038.1"/>
    <property type="molecule type" value="Genomic_DNA"/>
</dbReference>
<dbReference type="PANTHER" id="PTHR11439">
    <property type="entry name" value="GAG-POL-RELATED RETROTRANSPOSON"/>
    <property type="match status" value="1"/>
</dbReference>
<evidence type="ECO:0000313" key="2">
    <source>
        <dbReference type="Proteomes" id="UP000825935"/>
    </source>
</evidence>
<dbReference type="OrthoDB" id="1688190at2759"/>
<evidence type="ECO:0000313" key="1">
    <source>
        <dbReference type="EMBL" id="KAH7290038.1"/>
    </source>
</evidence>
<accession>A0A8T2R2T2</accession>
<sequence length="294" mass="33661">MQEEFKISDLGELTYFLGMQVIYTDEGMYLTQRRYIQDLLLKFKMENTKPAGTPLEMNHKLSVYEGEKIEDIKEYQSLVGSLIYATHTRADISYSVGVLSQFMHSPRRPHMDAAKRVLKYLKGTINEGIFYPYSSDLDIKIYSDADWARAKDDRKSTSGYLAFAGSKLVSWSSKKQPTVTLSSTEAEYRGLTIATQEEVWLKALYTDLGLVSSKPHIFGDNVSSMHLAANPIFHARTKHIEVHYHFIREKLMEKEIDISFVPTEKQVADMMTKALDGVKLCRFKAMASIQPIRE</sequence>
<name>A0A8T2R2T2_CERRI</name>
<comment type="caution">
    <text evidence="1">The sequence shown here is derived from an EMBL/GenBank/DDBJ whole genome shotgun (WGS) entry which is preliminary data.</text>
</comment>
<protein>
    <recommendedName>
        <fullName evidence="3">Reverse transcriptase Ty1/copia-type domain-containing protein</fullName>
    </recommendedName>
</protein>
<evidence type="ECO:0008006" key="3">
    <source>
        <dbReference type="Google" id="ProtNLM"/>
    </source>
</evidence>
<organism evidence="1 2">
    <name type="scientific">Ceratopteris richardii</name>
    <name type="common">Triangle waterfern</name>
    <dbReference type="NCBI Taxonomy" id="49495"/>
    <lineage>
        <taxon>Eukaryota</taxon>
        <taxon>Viridiplantae</taxon>
        <taxon>Streptophyta</taxon>
        <taxon>Embryophyta</taxon>
        <taxon>Tracheophyta</taxon>
        <taxon>Polypodiopsida</taxon>
        <taxon>Polypodiidae</taxon>
        <taxon>Polypodiales</taxon>
        <taxon>Pteridineae</taxon>
        <taxon>Pteridaceae</taxon>
        <taxon>Parkerioideae</taxon>
        <taxon>Ceratopteris</taxon>
    </lineage>
</organism>
<dbReference type="SUPFAM" id="SSF56672">
    <property type="entry name" value="DNA/RNA polymerases"/>
    <property type="match status" value="1"/>
</dbReference>
<proteinExistence type="predicted"/>
<dbReference type="InterPro" id="IPR043502">
    <property type="entry name" value="DNA/RNA_pol_sf"/>
</dbReference>